<evidence type="ECO:0000313" key="6">
    <source>
        <dbReference type="Proteomes" id="UP000257109"/>
    </source>
</evidence>
<dbReference type="PANTHER" id="PTHR31529">
    <property type="entry name" value="LOB DOMAIN CONTAINING PROTEIN"/>
    <property type="match status" value="1"/>
</dbReference>
<evidence type="ECO:0000256" key="2">
    <source>
        <dbReference type="SAM" id="MobiDB-lite"/>
    </source>
</evidence>
<dbReference type="EMBL" id="QJKJ01013208">
    <property type="protein sequence ID" value="RDX66913.1"/>
    <property type="molecule type" value="Genomic_DNA"/>
</dbReference>
<reference evidence="5" key="1">
    <citation type="submission" date="2018-05" db="EMBL/GenBank/DDBJ databases">
        <title>Draft genome of Mucuna pruriens seed.</title>
        <authorList>
            <person name="Nnadi N.E."/>
            <person name="Vos R."/>
            <person name="Hasami M.H."/>
            <person name="Devisetty U.K."/>
            <person name="Aguiy J.C."/>
        </authorList>
    </citation>
    <scope>NUCLEOTIDE SEQUENCE [LARGE SCALE GENOMIC DNA]</scope>
    <source>
        <strain evidence="5">JCA_2017</strain>
    </source>
</reference>
<evidence type="ECO:0000256" key="1">
    <source>
        <dbReference type="ARBA" id="ARBA00005474"/>
    </source>
</evidence>
<evidence type="ECO:0000256" key="3">
    <source>
        <dbReference type="SAM" id="Phobius"/>
    </source>
</evidence>
<feature type="domain" description="LOB" evidence="4">
    <location>
        <begin position="34"/>
        <end position="101"/>
    </location>
</feature>
<keyword evidence="3" id="KW-0472">Membrane</keyword>
<keyword evidence="6" id="KW-1185">Reference proteome</keyword>
<keyword evidence="3" id="KW-1133">Transmembrane helix</keyword>
<dbReference type="AlphaFoldDB" id="A0A371ELI9"/>
<feature type="transmembrane region" description="Helical" evidence="3">
    <location>
        <begin position="98"/>
        <end position="121"/>
    </location>
</feature>
<evidence type="ECO:0000259" key="4">
    <source>
        <dbReference type="Pfam" id="PF03195"/>
    </source>
</evidence>
<dbReference type="PANTHER" id="PTHR31529:SF26">
    <property type="entry name" value="LOB DOMAIN-CONTAINING PROTEIN CRL1"/>
    <property type="match status" value="1"/>
</dbReference>
<feature type="non-terminal residue" evidence="5">
    <location>
        <position position="1"/>
    </location>
</feature>
<accession>A0A371ELI9</accession>
<proteinExistence type="inferred from homology"/>
<dbReference type="Pfam" id="PF03195">
    <property type="entry name" value="LOB"/>
    <property type="match status" value="1"/>
</dbReference>
<dbReference type="InterPro" id="IPR004883">
    <property type="entry name" value="LOB"/>
</dbReference>
<dbReference type="STRING" id="157652.A0A371ELI9"/>
<comment type="caution">
    <text evidence="5">The sequence shown here is derived from an EMBL/GenBank/DDBJ whole genome shotgun (WGS) entry which is preliminary data.</text>
</comment>
<feature type="region of interest" description="Disordered" evidence="2">
    <location>
        <begin position="1"/>
        <end position="33"/>
    </location>
</feature>
<dbReference type="GO" id="GO:0045893">
    <property type="term" value="P:positive regulation of DNA-templated transcription"/>
    <property type="evidence" value="ECO:0007669"/>
    <property type="project" value="TreeGrafter"/>
</dbReference>
<feature type="compositionally biased region" description="Basic and acidic residues" evidence="2">
    <location>
        <begin position="11"/>
        <end position="27"/>
    </location>
</feature>
<dbReference type="GO" id="GO:0005634">
    <property type="term" value="C:nucleus"/>
    <property type="evidence" value="ECO:0007669"/>
    <property type="project" value="TreeGrafter"/>
</dbReference>
<evidence type="ECO:0000313" key="5">
    <source>
        <dbReference type="EMBL" id="RDX66913.1"/>
    </source>
</evidence>
<dbReference type="Proteomes" id="UP000257109">
    <property type="component" value="Unassembled WGS sequence"/>
</dbReference>
<dbReference type="GO" id="GO:0009755">
    <property type="term" value="P:hormone-mediated signaling pathway"/>
    <property type="evidence" value="ECO:0007669"/>
    <property type="project" value="TreeGrafter"/>
</dbReference>
<organism evidence="5 6">
    <name type="scientific">Mucuna pruriens</name>
    <name type="common">Velvet bean</name>
    <name type="synonym">Dolichos pruriens</name>
    <dbReference type="NCBI Taxonomy" id="157652"/>
    <lineage>
        <taxon>Eukaryota</taxon>
        <taxon>Viridiplantae</taxon>
        <taxon>Streptophyta</taxon>
        <taxon>Embryophyta</taxon>
        <taxon>Tracheophyta</taxon>
        <taxon>Spermatophyta</taxon>
        <taxon>Magnoliopsida</taxon>
        <taxon>eudicotyledons</taxon>
        <taxon>Gunneridae</taxon>
        <taxon>Pentapetalae</taxon>
        <taxon>rosids</taxon>
        <taxon>fabids</taxon>
        <taxon>Fabales</taxon>
        <taxon>Fabaceae</taxon>
        <taxon>Papilionoideae</taxon>
        <taxon>50 kb inversion clade</taxon>
        <taxon>NPAAA clade</taxon>
        <taxon>indigoferoid/millettioid clade</taxon>
        <taxon>Phaseoleae</taxon>
        <taxon>Mucuna</taxon>
    </lineage>
</organism>
<gene>
    <name evidence="5" type="primary">LBD20</name>
    <name evidence="5" type="ORF">CR513_54273</name>
</gene>
<name>A0A371ELI9_MUCPR</name>
<protein>
    <submittedName>
        <fullName evidence="5">LOB domain-containing protein 20</fullName>
    </submittedName>
</protein>
<keyword evidence="3" id="KW-0812">Transmembrane</keyword>
<comment type="similarity">
    <text evidence="1">Belongs to the LOB domain-containing protein family.</text>
</comment>
<sequence length="138" mass="16104">MTNQPQEGGDEANKRNNKSMDKEHAKSEASSNPCGACKYIRRKCRTQFTIVHKVFGTNNVSKMLNVALDYHHEMVVSLLYEARARLIDLVYGCFSTMFLFNSIYALFTTHRLFSILIFLLWKKLKRNYLDSFIIIVKR</sequence>